<dbReference type="InParanoid" id="A0A059C740"/>
<gene>
    <name evidence="1" type="ORF">EUGRSUZ_E02669</name>
</gene>
<proteinExistence type="predicted"/>
<name>A0A059C740_EUCGR</name>
<dbReference type="EMBL" id="KK198757">
    <property type="protein sequence ID" value="KCW74049.1"/>
    <property type="molecule type" value="Genomic_DNA"/>
</dbReference>
<protein>
    <submittedName>
        <fullName evidence="1">Uncharacterized protein</fullName>
    </submittedName>
</protein>
<reference evidence="1" key="1">
    <citation type="submission" date="2013-07" db="EMBL/GenBank/DDBJ databases">
        <title>The genome of Eucalyptus grandis.</title>
        <authorList>
            <person name="Schmutz J."/>
            <person name="Hayes R."/>
            <person name="Myburg A."/>
            <person name="Tuskan G."/>
            <person name="Grattapaglia D."/>
            <person name="Rokhsar D.S."/>
        </authorList>
    </citation>
    <scope>NUCLEOTIDE SEQUENCE</scope>
    <source>
        <tissue evidence="1">Leaf extractions</tissue>
    </source>
</reference>
<sequence length="109" mass="12301">MKTTTSMMLRRHWASLDIVAGDARSSEDKAAHGRWARWRRGPSIVELAVNNPTEKLQRETARGRERRWSSFGRMLLQTDAASLGFCRRGVEARVNEAKAGRDFGGVLTE</sequence>
<dbReference type="Gramene" id="KCW74049">
    <property type="protein sequence ID" value="KCW74049"/>
    <property type="gene ID" value="EUGRSUZ_E02669"/>
</dbReference>
<organism evidence="1">
    <name type="scientific">Eucalyptus grandis</name>
    <name type="common">Flooded gum</name>
    <dbReference type="NCBI Taxonomy" id="71139"/>
    <lineage>
        <taxon>Eukaryota</taxon>
        <taxon>Viridiplantae</taxon>
        <taxon>Streptophyta</taxon>
        <taxon>Embryophyta</taxon>
        <taxon>Tracheophyta</taxon>
        <taxon>Spermatophyta</taxon>
        <taxon>Magnoliopsida</taxon>
        <taxon>eudicotyledons</taxon>
        <taxon>Gunneridae</taxon>
        <taxon>Pentapetalae</taxon>
        <taxon>rosids</taxon>
        <taxon>malvids</taxon>
        <taxon>Myrtales</taxon>
        <taxon>Myrtaceae</taxon>
        <taxon>Myrtoideae</taxon>
        <taxon>Eucalypteae</taxon>
        <taxon>Eucalyptus</taxon>
    </lineage>
</organism>
<evidence type="ECO:0000313" key="1">
    <source>
        <dbReference type="EMBL" id="KCW74049.1"/>
    </source>
</evidence>
<dbReference type="AlphaFoldDB" id="A0A059C740"/>
<accession>A0A059C740</accession>